<evidence type="ECO:0000313" key="2">
    <source>
        <dbReference type="EMBL" id="MEF7616968.1"/>
    </source>
</evidence>
<keyword evidence="3" id="KW-1185">Reference proteome</keyword>
<sequence length="149" mass="15807">MRKHAWLHAALAGTAAAFAAVAQAHEPADPKYGGQVVVAAHLDFEIVQRDNDLVFYIEDHSELVPTEGAQGKVAIAADGEGAAVELKPLAPNMLVASGVSLKPGDQVAVSLLLQRPADITFHFSLGADGQTMRRVAMPGMLPAEFPRFR</sequence>
<dbReference type="AlphaFoldDB" id="A0AAW9QLF1"/>
<evidence type="ECO:0000256" key="1">
    <source>
        <dbReference type="SAM" id="SignalP"/>
    </source>
</evidence>
<proteinExistence type="predicted"/>
<keyword evidence="1" id="KW-0732">Signal</keyword>
<protein>
    <recommendedName>
        <fullName evidence="4">Copper chaperone PCu(A)C</fullName>
    </recommendedName>
</protein>
<dbReference type="RefSeq" id="WP_332292605.1">
    <property type="nucleotide sequence ID" value="NZ_JAZIBG010000052.1"/>
</dbReference>
<evidence type="ECO:0008006" key="4">
    <source>
        <dbReference type="Google" id="ProtNLM"/>
    </source>
</evidence>
<name>A0AAW9QLF1_9BURK</name>
<dbReference type="Proteomes" id="UP001336250">
    <property type="component" value="Unassembled WGS sequence"/>
</dbReference>
<gene>
    <name evidence="2" type="ORF">V4F39_23845</name>
</gene>
<comment type="caution">
    <text evidence="2">The sequence shown here is derived from an EMBL/GenBank/DDBJ whole genome shotgun (WGS) entry which is preliminary data.</text>
</comment>
<feature type="chain" id="PRO_5043981817" description="Copper chaperone PCu(A)C" evidence="1">
    <location>
        <begin position="25"/>
        <end position="149"/>
    </location>
</feature>
<evidence type="ECO:0000313" key="3">
    <source>
        <dbReference type="Proteomes" id="UP001336250"/>
    </source>
</evidence>
<reference evidence="2 3" key="1">
    <citation type="submission" date="2024-02" db="EMBL/GenBank/DDBJ databases">
        <title>Genome sequence of Aquincola sp. MAHUQ-54.</title>
        <authorList>
            <person name="Huq M.A."/>
        </authorList>
    </citation>
    <scope>NUCLEOTIDE SEQUENCE [LARGE SCALE GENOMIC DNA]</scope>
    <source>
        <strain evidence="2 3">MAHUQ-54</strain>
    </source>
</reference>
<organism evidence="2 3">
    <name type="scientific">Aquincola agrisoli</name>
    <dbReference type="NCBI Taxonomy" id="3119538"/>
    <lineage>
        <taxon>Bacteria</taxon>
        <taxon>Pseudomonadati</taxon>
        <taxon>Pseudomonadota</taxon>
        <taxon>Betaproteobacteria</taxon>
        <taxon>Burkholderiales</taxon>
        <taxon>Sphaerotilaceae</taxon>
        <taxon>Aquincola</taxon>
    </lineage>
</organism>
<accession>A0AAW9QLF1</accession>
<feature type="signal peptide" evidence="1">
    <location>
        <begin position="1"/>
        <end position="24"/>
    </location>
</feature>
<dbReference type="EMBL" id="JAZIBG010000052">
    <property type="protein sequence ID" value="MEF7616968.1"/>
    <property type="molecule type" value="Genomic_DNA"/>
</dbReference>